<protein>
    <submittedName>
        <fullName evidence="1">Uncharacterized protein</fullName>
    </submittedName>
</protein>
<accession>A0A225UNG4</accession>
<keyword evidence="2" id="KW-1185">Reference proteome</keyword>
<dbReference type="Proteomes" id="UP000198211">
    <property type="component" value="Unassembled WGS sequence"/>
</dbReference>
<dbReference type="AlphaFoldDB" id="A0A225UNG4"/>
<gene>
    <name evidence="1" type="ORF">PHMEG_00035690</name>
</gene>
<evidence type="ECO:0000313" key="2">
    <source>
        <dbReference type="Proteomes" id="UP000198211"/>
    </source>
</evidence>
<proteinExistence type="predicted"/>
<organism evidence="1 2">
    <name type="scientific">Phytophthora megakarya</name>
    <dbReference type="NCBI Taxonomy" id="4795"/>
    <lineage>
        <taxon>Eukaryota</taxon>
        <taxon>Sar</taxon>
        <taxon>Stramenopiles</taxon>
        <taxon>Oomycota</taxon>
        <taxon>Peronosporomycetes</taxon>
        <taxon>Peronosporales</taxon>
        <taxon>Peronosporaceae</taxon>
        <taxon>Phytophthora</taxon>
    </lineage>
</organism>
<dbReference type="EMBL" id="NBNE01014198">
    <property type="protein sequence ID" value="OWY94545.1"/>
    <property type="molecule type" value="Genomic_DNA"/>
</dbReference>
<evidence type="ECO:0000313" key="1">
    <source>
        <dbReference type="EMBL" id="OWY94545.1"/>
    </source>
</evidence>
<name>A0A225UNG4_9STRA</name>
<sequence length="67" mass="7271">MANARRVYGPPPARVDSYLEQRFDSASTVIEVLPAAVAPHCLPPHEAGELIGLRGDVSRLQTRCEDA</sequence>
<reference evidence="2" key="1">
    <citation type="submission" date="2017-03" db="EMBL/GenBank/DDBJ databases">
        <title>Phytopthora megakarya and P. palmivora, two closely related causual agents of cacao black pod achieved similar genome size and gene model numbers by different mechanisms.</title>
        <authorList>
            <person name="Ali S."/>
            <person name="Shao J."/>
            <person name="Larry D.J."/>
            <person name="Kronmiller B."/>
            <person name="Shen D."/>
            <person name="Strem M.D."/>
            <person name="Melnick R.L."/>
            <person name="Guiltinan M.J."/>
            <person name="Tyler B.M."/>
            <person name="Meinhardt L.W."/>
            <person name="Bailey B.A."/>
        </authorList>
    </citation>
    <scope>NUCLEOTIDE SEQUENCE [LARGE SCALE GENOMIC DNA]</scope>
    <source>
        <strain evidence="2">zdho120</strain>
    </source>
</reference>
<comment type="caution">
    <text evidence="1">The sequence shown here is derived from an EMBL/GenBank/DDBJ whole genome shotgun (WGS) entry which is preliminary data.</text>
</comment>